<evidence type="ECO:0000313" key="2">
    <source>
        <dbReference type="EMBL" id="KRL24092.1"/>
    </source>
</evidence>
<dbReference type="eggNOG" id="ENOG5033CNB">
    <property type="taxonomic scope" value="Bacteria"/>
</dbReference>
<dbReference type="Proteomes" id="UP000051311">
    <property type="component" value="Unassembled WGS sequence"/>
</dbReference>
<reference evidence="2 3" key="1">
    <citation type="journal article" date="2015" name="Genome Announc.">
        <title>Expanding the biotechnology potential of lactobacilli through comparative genomics of 213 strains and associated genera.</title>
        <authorList>
            <person name="Sun Z."/>
            <person name="Harris H.M."/>
            <person name="McCann A."/>
            <person name="Guo C."/>
            <person name="Argimon S."/>
            <person name="Zhang W."/>
            <person name="Yang X."/>
            <person name="Jeffery I.B."/>
            <person name="Cooney J.C."/>
            <person name="Kagawa T.F."/>
            <person name="Liu W."/>
            <person name="Song Y."/>
            <person name="Salvetti E."/>
            <person name="Wrobel A."/>
            <person name="Rasinkangas P."/>
            <person name="Parkhill J."/>
            <person name="Rea M.C."/>
            <person name="O'Sullivan O."/>
            <person name="Ritari J."/>
            <person name="Douillard F.P."/>
            <person name="Paul Ross R."/>
            <person name="Yang R."/>
            <person name="Briner A.E."/>
            <person name="Felis G.E."/>
            <person name="de Vos W.M."/>
            <person name="Barrangou R."/>
            <person name="Klaenhammer T.R."/>
            <person name="Caufield P.W."/>
            <person name="Cui Y."/>
            <person name="Zhang H."/>
            <person name="O'Toole P.W."/>
        </authorList>
    </citation>
    <scope>NUCLEOTIDE SEQUENCE [LARGE SCALE GENOMIC DNA]</scope>
    <source>
        <strain evidence="2 3">DSM 10532</strain>
    </source>
</reference>
<feature type="region of interest" description="Disordered" evidence="1">
    <location>
        <begin position="1"/>
        <end position="20"/>
    </location>
</feature>
<evidence type="ECO:0000313" key="3">
    <source>
        <dbReference type="Proteomes" id="UP000051311"/>
    </source>
</evidence>
<comment type="caution">
    <text evidence="2">The sequence shown here is derived from an EMBL/GenBank/DDBJ whole genome shotgun (WGS) entry which is preliminary data.</text>
</comment>
<dbReference type="PATRIC" id="fig|1423748.3.peg.718"/>
<sequence length="97" mass="11556">MTDEKDKLKQNLEKVAEERGDQQAVSYQDLFSPMFMQKNTSFATIDVFVRELGLKDFQEIEKIDDKVIDDFVKKETKFNNWQEMQQRAVSEYMTSLF</sequence>
<evidence type="ECO:0000256" key="1">
    <source>
        <dbReference type="SAM" id="MobiDB-lite"/>
    </source>
</evidence>
<protein>
    <submittedName>
        <fullName evidence="2">Uncharacterized protein</fullName>
    </submittedName>
</protein>
<name>A0A0R1NWF4_9LACO</name>
<accession>A0A0R1NWF4</accession>
<dbReference type="RefSeq" id="WP_025006488.1">
    <property type="nucleotide sequence ID" value="NZ_AZEL01000013.1"/>
</dbReference>
<dbReference type="AlphaFoldDB" id="A0A0R1NWF4"/>
<dbReference type="EMBL" id="AZEL01000013">
    <property type="protein sequence ID" value="KRL24092.1"/>
    <property type="molecule type" value="Genomic_DNA"/>
</dbReference>
<gene>
    <name evidence="2" type="ORF">FC37_GL000680</name>
</gene>
<organism evidence="2 3">
    <name type="scientific">Lactobacillus gallinarum DSM 10532 = JCM 2011</name>
    <dbReference type="NCBI Taxonomy" id="1423748"/>
    <lineage>
        <taxon>Bacteria</taxon>
        <taxon>Bacillati</taxon>
        <taxon>Bacillota</taxon>
        <taxon>Bacilli</taxon>
        <taxon>Lactobacillales</taxon>
        <taxon>Lactobacillaceae</taxon>
        <taxon>Lactobacillus</taxon>
    </lineage>
</organism>
<dbReference type="OrthoDB" id="2889017at2"/>
<proteinExistence type="predicted"/>